<gene>
    <name evidence="7" type="ORF">KCX74_10990</name>
</gene>
<protein>
    <submittedName>
        <fullName evidence="7">C40 family peptidase</fullName>
    </submittedName>
</protein>
<dbReference type="Gene3D" id="1.10.101.10">
    <property type="entry name" value="PGBD-like superfamily/PGBD"/>
    <property type="match status" value="2"/>
</dbReference>
<feature type="compositionally biased region" description="Basic and acidic residues" evidence="5">
    <location>
        <begin position="186"/>
        <end position="210"/>
    </location>
</feature>
<dbReference type="Gene3D" id="3.90.1720.10">
    <property type="entry name" value="endopeptidase domain like (from Nostoc punctiforme)"/>
    <property type="match status" value="1"/>
</dbReference>
<dbReference type="InterPro" id="IPR038765">
    <property type="entry name" value="Papain-like_cys_pep_sf"/>
</dbReference>
<dbReference type="EMBL" id="JAGSOT010000029">
    <property type="protein sequence ID" value="MBR7796563.1"/>
    <property type="molecule type" value="Genomic_DNA"/>
</dbReference>
<evidence type="ECO:0000259" key="6">
    <source>
        <dbReference type="PROSITE" id="PS51935"/>
    </source>
</evidence>
<dbReference type="Proteomes" id="UP000675284">
    <property type="component" value="Unassembled WGS sequence"/>
</dbReference>
<evidence type="ECO:0000313" key="7">
    <source>
        <dbReference type="EMBL" id="MBR7796563.1"/>
    </source>
</evidence>
<reference evidence="7" key="1">
    <citation type="submission" date="2021-04" db="EMBL/GenBank/DDBJ databases">
        <title>Isolation and polyphasic classification of algal microorganism.</title>
        <authorList>
            <person name="Wang S."/>
        </authorList>
    </citation>
    <scope>NUCLEOTIDE SEQUENCE</scope>
    <source>
        <strain evidence="7">720a</strain>
    </source>
</reference>
<evidence type="ECO:0000256" key="2">
    <source>
        <dbReference type="ARBA" id="ARBA00022670"/>
    </source>
</evidence>
<dbReference type="InterPro" id="IPR002477">
    <property type="entry name" value="Peptidoglycan-bd-like"/>
</dbReference>
<organism evidence="7 8">
    <name type="scientific">Virgibacillus salarius</name>
    <dbReference type="NCBI Taxonomy" id="447199"/>
    <lineage>
        <taxon>Bacteria</taxon>
        <taxon>Bacillati</taxon>
        <taxon>Bacillota</taxon>
        <taxon>Bacilli</taxon>
        <taxon>Bacillales</taxon>
        <taxon>Bacillaceae</taxon>
        <taxon>Virgibacillus</taxon>
    </lineage>
</organism>
<dbReference type="GO" id="GO:0008234">
    <property type="term" value="F:cysteine-type peptidase activity"/>
    <property type="evidence" value="ECO:0007669"/>
    <property type="project" value="UniProtKB-KW"/>
</dbReference>
<dbReference type="GO" id="GO:0006508">
    <property type="term" value="P:proteolysis"/>
    <property type="evidence" value="ECO:0007669"/>
    <property type="project" value="UniProtKB-KW"/>
</dbReference>
<feature type="domain" description="NlpC/P60" evidence="6">
    <location>
        <begin position="220"/>
        <end position="339"/>
    </location>
</feature>
<dbReference type="PROSITE" id="PS51935">
    <property type="entry name" value="NLPC_P60"/>
    <property type="match status" value="1"/>
</dbReference>
<proteinExistence type="inferred from homology"/>
<dbReference type="Pfam" id="PF01471">
    <property type="entry name" value="PG_binding_1"/>
    <property type="match status" value="2"/>
</dbReference>
<dbReference type="SUPFAM" id="SSF47090">
    <property type="entry name" value="PGBD-like"/>
    <property type="match status" value="2"/>
</dbReference>
<comment type="caution">
    <text evidence="7">The sequence shown here is derived from an EMBL/GenBank/DDBJ whole genome shotgun (WGS) entry which is preliminary data.</text>
</comment>
<dbReference type="AlphaFoldDB" id="A0A941IAD2"/>
<dbReference type="RefSeq" id="WP_026681952.1">
    <property type="nucleotide sequence ID" value="NZ_BAAACY010000090.1"/>
</dbReference>
<dbReference type="InterPro" id="IPR051202">
    <property type="entry name" value="Peptidase_C40"/>
</dbReference>
<name>A0A941IAD2_9BACI</name>
<dbReference type="PANTHER" id="PTHR47053:SF1">
    <property type="entry name" value="MUREIN DD-ENDOPEPTIDASE MEPH-RELATED"/>
    <property type="match status" value="1"/>
</dbReference>
<accession>A0A941IAD2</accession>
<keyword evidence="2" id="KW-0645">Protease</keyword>
<dbReference type="InterPro" id="IPR000064">
    <property type="entry name" value="NLP_P60_dom"/>
</dbReference>
<dbReference type="Pfam" id="PF00877">
    <property type="entry name" value="NLPC_P60"/>
    <property type="match status" value="1"/>
</dbReference>
<feature type="region of interest" description="Disordered" evidence="5">
    <location>
        <begin position="185"/>
        <end position="210"/>
    </location>
</feature>
<evidence type="ECO:0000313" key="8">
    <source>
        <dbReference type="Proteomes" id="UP000675284"/>
    </source>
</evidence>
<dbReference type="PANTHER" id="PTHR47053">
    <property type="entry name" value="MUREIN DD-ENDOPEPTIDASE MEPH-RELATED"/>
    <property type="match status" value="1"/>
</dbReference>
<keyword evidence="3" id="KW-0378">Hydrolase</keyword>
<evidence type="ECO:0000256" key="3">
    <source>
        <dbReference type="ARBA" id="ARBA00022801"/>
    </source>
</evidence>
<evidence type="ECO:0000256" key="5">
    <source>
        <dbReference type="SAM" id="MobiDB-lite"/>
    </source>
</evidence>
<dbReference type="InterPro" id="IPR036365">
    <property type="entry name" value="PGBD-like_sf"/>
</dbReference>
<evidence type="ECO:0000256" key="4">
    <source>
        <dbReference type="ARBA" id="ARBA00022807"/>
    </source>
</evidence>
<comment type="similarity">
    <text evidence="1">Belongs to the peptidase C40 family.</text>
</comment>
<dbReference type="InterPro" id="IPR036366">
    <property type="entry name" value="PGBDSf"/>
</dbReference>
<keyword evidence="8" id="KW-1185">Reference proteome</keyword>
<evidence type="ECO:0000256" key="1">
    <source>
        <dbReference type="ARBA" id="ARBA00007074"/>
    </source>
</evidence>
<dbReference type="SUPFAM" id="SSF54001">
    <property type="entry name" value="Cysteine proteinases"/>
    <property type="match status" value="1"/>
</dbReference>
<sequence length="340" mass="38556">MLNGTVEHVVKRSLLYGYVLSQPLVAYVDAYPELQNKLLFESEQLEFGKHGEAIRILQQKLHTLSYFDNNIDGKFGILTEHALKNFQAEHSLTINGKVNEDTLKAIIKDEEQEYIDQLENFSDEIRPGMYNAKVKIVQKSLQYFGYYEGELDGIYGPLTKQALQIAEDEHKMDLIDDTYLTSNAPVEKKKKSENVQQRNEESVEEKQEAAKEVKKVRIEGNDGATIVQEARSQIGTPYTWGGTSPSGFDCSGFIQYVYQQQGVQLPRTVSDIWNFSTPISNRSVGDLVFFETYKPGPSHMGIYIGDGKFIHAGESNGVEISELTNPYWEARYLGAKRVNQ</sequence>
<keyword evidence="4" id="KW-0788">Thiol protease</keyword>